<feature type="signal peptide" evidence="5">
    <location>
        <begin position="1"/>
        <end position="21"/>
    </location>
</feature>
<dbReference type="SUPFAM" id="SSF56935">
    <property type="entry name" value="Porins"/>
    <property type="match status" value="1"/>
</dbReference>
<evidence type="ECO:0008006" key="8">
    <source>
        <dbReference type="Google" id="ProtNLM"/>
    </source>
</evidence>
<evidence type="ECO:0000256" key="3">
    <source>
        <dbReference type="ARBA" id="ARBA00023237"/>
    </source>
</evidence>
<comment type="caution">
    <text evidence="6">The sequence shown here is derived from an EMBL/GenBank/DDBJ whole genome shotgun (WGS) entry which is preliminary data.</text>
</comment>
<name>A0A1V2EZD5_9SPHN</name>
<dbReference type="AlphaFoldDB" id="A0A1V2EZD5"/>
<protein>
    <recommendedName>
        <fullName evidence="8">TonB-dependent receptor</fullName>
    </recommendedName>
</protein>
<feature type="region of interest" description="Disordered" evidence="4">
    <location>
        <begin position="588"/>
        <end position="626"/>
    </location>
</feature>
<dbReference type="RefSeq" id="WP_076743091.1">
    <property type="nucleotide sequence ID" value="NZ_MPSB01000001.1"/>
</dbReference>
<dbReference type="GO" id="GO:0009279">
    <property type="term" value="C:cell outer membrane"/>
    <property type="evidence" value="ECO:0007669"/>
    <property type="project" value="UniProtKB-SubCell"/>
</dbReference>
<dbReference type="STRING" id="1915074.SPHI_02800"/>
<keyword evidence="5" id="KW-0732">Signal</keyword>
<proteinExistence type="predicted"/>
<dbReference type="Proteomes" id="UP000188729">
    <property type="component" value="Unassembled WGS sequence"/>
</dbReference>
<dbReference type="EMBL" id="MPSB01000001">
    <property type="protein sequence ID" value="ONF97648.1"/>
    <property type="molecule type" value="Genomic_DNA"/>
</dbReference>
<organism evidence="6 7">
    <name type="scientific">Sphingomonas jeddahensis</name>
    <dbReference type="NCBI Taxonomy" id="1915074"/>
    <lineage>
        <taxon>Bacteria</taxon>
        <taxon>Pseudomonadati</taxon>
        <taxon>Pseudomonadota</taxon>
        <taxon>Alphaproteobacteria</taxon>
        <taxon>Sphingomonadales</taxon>
        <taxon>Sphingomonadaceae</taxon>
        <taxon>Sphingomonas</taxon>
    </lineage>
</organism>
<evidence type="ECO:0000313" key="6">
    <source>
        <dbReference type="EMBL" id="ONF97648.1"/>
    </source>
</evidence>
<dbReference type="InterPro" id="IPR037066">
    <property type="entry name" value="Plug_dom_sf"/>
</dbReference>
<evidence type="ECO:0000256" key="2">
    <source>
        <dbReference type="ARBA" id="ARBA00023136"/>
    </source>
</evidence>
<dbReference type="OrthoDB" id="7224136at2"/>
<dbReference type="Gene3D" id="2.170.130.10">
    <property type="entry name" value="TonB-dependent receptor, plug domain"/>
    <property type="match status" value="1"/>
</dbReference>
<accession>A0A1V2EZD5</accession>
<evidence type="ECO:0000313" key="7">
    <source>
        <dbReference type="Proteomes" id="UP000188729"/>
    </source>
</evidence>
<dbReference type="PANTHER" id="PTHR47234">
    <property type="match status" value="1"/>
</dbReference>
<dbReference type="PANTHER" id="PTHR47234:SF3">
    <property type="entry name" value="SECRETIN_TONB SHORT N-TERMINAL DOMAIN-CONTAINING PROTEIN"/>
    <property type="match status" value="1"/>
</dbReference>
<comment type="subcellular location">
    <subcellularLocation>
        <location evidence="1">Cell outer membrane</location>
    </subcellularLocation>
</comment>
<gene>
    <name evidence="6" type="ORF">SPHI_02800</name>
</gene>
<evidence type="ECO:0000256" key="1">
    <source>
        <dbReference type="ARBA" id="ARBA00004442"/>
    </source>
</evidence>
<keyword evidence="2" id="KW-0472">Membrane</keyword>
<evidence type="ECO:0000256" key="4">
    <source>
        <dbReference type="SAM" id="MobiDB-lite"/>
    </source>
</evidence>
<keyword evidence="7" id="KW-1185">Reference proteome</keyword>
<feature type="chain" id="PRO_5012369501" description="TonB-dependent receptor" evidence="5">
    <location>
        <begin position="22"/>
        <end position="793"/>
    </location>
</feature>
<dbReference type="InterPro" id="IPR036942">
    <property type="entry name" value="Beta-barrel_TonB_sf"/>
</dbReference>
<keyword evidence="3" id="KW-0998">Cell outer membrane</keyword>
<reference evidence="6 7" key="1">
    <citation type="submission" date="2016-11" db="EMBL/GenBank/DDBJ databases">
        <title>Genome sequence of Sphingomonas jeddahensis G39.</title>
        <authorList>
            <person name="Poehlein A."/>
            <person name="Wuebbeler J.H."/>
            <person name="Steinbuechel A."/>
            <person name="Daniel R."/>
        </authorList>
    </citation>
    <scope>NUCLEOTIDE SEQUENCE [LARGE SCALE GENOMIC DNA]</scope>
    <source>
        <strain evidence="6 7">G39</strain>
    </source>
</reference>
<evidence type="ECO:0000256" key="5">
    <source>
        <dbReference type="SAM" id="SignalP"/>
    </source>
</evidence>
<dbReference type="Gene3D" id="2.40.170.20">
    <property type="entry name" value="TonB-dependent receptor, beta-barrel domain"/>
    <property type="match status" value="1"/>
</dbReference>
<sequence length="793" mass="85302">MPTFFLPALSIVAAAAAPGQAAPEPQTAVEEEAELELEDDIVVTGSRQPRGSVIGDIKPEVVLSGRDIRAYGASDIGELLEELAPLTGSIQGRGGEGRPVILLSGRRISGFREIRDLPPEAIQRVDILPEEVALKYGYRADQKVVNIVLRRRFNAVTAEVETNLASDGGRQVHEADVNYLRLGNGSRFSVDGEYTRSNPLFETKRNLVNADPNRTLLAASDAAKLNATYKRTILGSVSATISGELGGANTLAGLGSAANGQRLLRDNRTRTGVLNYALTGDLAQWRWSLNGGYTRDWSTTITDRDYGTGVQRDRAQSVAETIETEGTFSGSLFDLPAGAVTATLKAGFSLHDIASESRRGGLFTATDLSRDQGTGQANIDVPIWRDGPIGALSATVNGSVDQLSDFGTLGSLGYGFNWRPVDAVRLIGSVTHEQGAPTIQQLGNPVIVTPNVRVFDLTTGQTVDATTVTGGNPNLLADRRSVLKLGLTVKPILGTDLTVLANYTDSRIDHPIVGFPTATPEIEAAFPDRFDRDSAGTLIRIDNRPVNFDRSRQRQIRWGLNWTEALEAPPPTGPDGQPLTPEQIAERRASFRERSRGRDGTSESGVRPAGGSRASGFSGRGSGRFGGARQGRVQLSVFHTWRLEDTILIRPGVPELDLLNGSATGTRGGQPRHEIEFNAGYNRHGIGVRLTGTWEGGTTILANPSGAPSPEDLSFGSLFTANLRVFADLSQQRALVRNAPFFRGSRVTLAVNNLFNQRLEVRDAAGVVPIGYQPALLDPLGRSVRVSFRKLFF</sequence>
<feature type="compositionally biased region" description="Basic and acidic residues" evidence="4">
    <location>
        <begin position="588"/>
        <end position="601"/>
    </location>
</feature>